<dbReference type="Proteomes" id="UP000276776">
    <property type="component" value="Unassembled WGS sequence"/>
</dbReference>
<keyword evidence="1" id="KW-0175">Coiled coil</keyword>
<dbReference type="OrthoDB" id="5820899at2759"/>
<dbReference type="STRING" id="103827.A0A0N5D1I0"/>
<gene>
    <name evidence="2" type="ORF">TCLT_LOCUS6695</name>
</gene>
<sequence length="206" mass="24164">MYEPSSRKKLYFTPTTQISLEKRSQVNIGIFQLRECLEDKTRATEKLSQRKFFRLEVSSSKLVLRVEDLTKTIKEKENELGDIHQRLHKETIALQTCVTEKNLQQKEIGELRKQLEVLEKELYATKVHANNGHRENKKMEKDWEIGDARCSLLHITDHAIQIELADILAKYEQSMRHISVLEEKISLLEADKQQLTNVRHELQVSN</sequence>
<dbReference type="AlphaFoldDB" id="A0A0N5D1I0"/>
<keyword evidence="3" id="KW-1185">Reference proteome</keyword>
<dbReference type="WBParaSite" id="TCLT_0000670601-mRNA-1">
    <property type="protein sequence ID" value="TCLT_0000670601-mRNA-1"/>
    <property type="gene ID" value="TCLT_0000670601"/>
</dbReference>
<organism evidence="4">
    <name type="scientific">Thelazia callipaeda</name>
    <name type="common">Oriental eyeworm</name>
    <name type="synonym">Parasitic nematode</name>
    <dbReference type="NCBI Taxonomy" id="103827"/>
    <lineage>
        <taxon>Eukaryota</taxon>
        <taxon>Metazoa</taxon>
        <taxon>Ecdysozoa</taxon>
        <taxon>Nematoda</taxon>
        <taxon>Chromadorea</taxon>
        <taxon>Rhabditida</taxon>
        <taxon>Spirurina</taxon>
        <taxon>Spiruromorpha</taxon>
        <taxon>Thelazioidea</taxon>
        <taxon>Thelaziidae</taxon>
        <taxon>Thelazia</taxon>
    </lineage>
</organism>
<evidence type="ECO:0000313" key="2">
    <source>
        <dbReference type="EMBL" id="VDN04070.1"/>
    </source>
</evidence>
<accession>A0A0N5D1I0</accession>
<proteinExistence type="predicted"/>
<protein>
    <submittedName>
        <fullName evidence="4">Coiled-coil domain-containing protein 172</fullName>
    </submittedName>
</protein>
<dbReference type="EMBL" id="UYYF01004436">
    <property type="protein sequence ID" value="VDN04070.1"/>
    <property type="molecule type" value="Genomic_DNA"/>
</dbReference>
<reference evidence="2 3" key="2">
    <citation type="submission" date="2018-11" db="EMBL/GenBank/DDBJ databases">
        <authorList>
            <consortium name="Pathogen Informatics"/>
        </authorList>
    </citation>
    <scope>NUCLEOTIDE SEQUENCE [LARGE SCALE GENOMIC DNA]</scope>
</reference>
<feature type="coiled-coil region" evidence="1">
    <location>
        <begin position="171"/>
        <end position="198"/>
    </location>
</feature>
<name>A0A0N5D1I0_THECL</name>
<evidence type="ECO:0000256" key="1">
    <source>
        <dbReference type="SAM" id="Coils"/>
    </source>
</evidence>
<evidence type="ECO:0000313" key="3">
    <source>
        <dbReference type="Proteomes" id="UP000276776"/>
    </source>
</evidence>
<reference evidence="4" key="1">
    <citation type="submission" date="2017-02" db="UniProtKB">
        <authorList>
            <consortium name="WormBaseParasite"/>
        </authorList>
    </citation>
    <scope>IDENTIFICATION</scope>
</reference>
<evidence type="ECO:0000313" key="4">
    <source>
        <dbReference type="WBParaSite" id="TCLT_0000670601-mRNA-1"/>
    </source>
</evidence>
<feature type="coiled-coil region" evidence="1">
    <location>
        <begin position="59"/>
        <end position="121"/>
    </location>
</feature>